<evidence type="ECO:0000313" key="3">
    <source>
        <dbReference type="Proteomes" id="UP001367922"/>
    </source>
</evidence>
<evidence type="ECO:0000313" key="2">
    <source>
        <dbReference type="EMBL" id="MEI4829783.1"/>
    </source>
</evidence>
<reference evidence="2 3" key="1">
    <citation type="submission" date="2024-01" db="EMBL/GenBank/DDBJ databases">
        <title>Seven novel Bacillus-like species.</title>
        <authorList>
            <person name="Liu G."/>
        </authorList>
    </citation>
    <scope>NUCLEOTIDE SEQUENCE [LARGE SCALE GENOMIC DNA]</scope>
    <source>
        <strain evidence="2 3">FJAT-53711</strain>
    </source>
</reference>
<dbReference type="RefSeq" id="WP_336482146.1">
    <property type="nucleotide sequence ID" value="NZ_JBAWSV010000003.1"/>
</dbReference>
<accession>A0ABU8FXS7</accession>
<protein>
    <submittedName>
        <fullName evidence="2">Quorum-sensing peptide PapR</fullName>
    </submittedName>
</protein>
<dbReference type="InterPro" id="IPR009239">
    <property type="entry name" value="Bacillus_PapR"/>
</dbReference>
<evidence type="ECO:0000256" key="1">
    <source>
        <dbReference type="SAM" id="SignalP"/>
    </source>
</evidence>
<keyword evidence="3" id="KW-1185">Reference proteome</keyword>
<proteinExistence type="predicted"/>
<sequence length="48" mass="5107">MKKILIGSLLTLAMLAGISFGDALVDQNQAVTNHGEVVQLASDLPFEH</sequence>
<feature type="signal peptide" evidence="1">
    <location>
        <begin position="1"/>
        <end position="23"/>
    </location>
</feature>
<dbReference type="Pfam" id="PF05968">
    <property type="entry name" value="Bacillus_PapR"/>
    <property type="match status" value="1"/>
</dbReference>
<gene>
    <name evidence="2" type="ORF">WAX78_10000</name>
</gene>
<keyword evidence="1" id="KW-0732">Signal</keyword>
<feature type="chain" id="PRO_5046237744" evidence="1">
    <location>
        <begin position="24"/>
        <end position="48"/>
    </location>
</feature>
<dbReference type="EMBL" id="JBAWSV010000003">
    <property type="protein sequence ID" value="MEI4829783.1"/>
    <property type="molecule type" value="Genomic_DNA"/>
</dbReference>
<dbReference type="Proteomes" id="UP001367922">
    <property type="component" value="Unassembled WGS sequence"/>
</dbReference>
<comment type="caution">
    <text evidence="2">The sequence shown here is derived from an EMBL/GenBank/DDBJ whole genome shotgun (WGS) entry which is preliminary data.</text>
</comment>
<organism evidence="2 3">
    <name type="scientific">Bacillus yunxiaonensis</name>
    <dbReference type="NCBI Taxonomy" id="3127665"/>
    <lineage>
        <taxon>Bacteria</taxon>
        <taxon>Bacillati</taxon>
        <taxon>Bacillota</taxon>
        <taxon>Bacilli</taxon>
        <taxon>Bacillales</taxon>
        <taxon>Bacillaceae</taxon>
        <taxon>Bacillus</taxon>
    </lineage>
</organism>
<name>A0ABU8FXS7_9BACI</name>